<dbReference type="InterPro" id="IPR036186">
    <property type="entry name" value="Serpin_sf"/>
</dbReference>
<dbReference type="Proteomes" id="UP000478052">
    <property type="component" value="Unassembled WGS sequence"/>
</dbReference>
<sequence>MRFAVIFFISIYSTIFAVFIILLFKHYKQFEGITTNAQSSLLKLLFVFGNMRLWVKFAALILVKYSAMYLFIPPKDVEFHANHPFLIAIVSRTDDVLFLGRLLNP</sequence>
<evidence type="ECO:0000256" key="1">
    <source>
        <dbReference type="SAM" id="Phobius"/>
    </source>
</evidence>
<keyword evidence="1" id="KW-0472">Membrane</keyword>
<feature type="domain" description="Serpin" evidence="2">
    <location>
        <begin position="68"/>
        <end position="105"/>
    </location>
</feature>
<organism evidence="3 4">
    <name type="scientific">Aphis craccivora</name>
    <name type="common">Cowpea aphid</name>
    <dbReference type="NCBI Taxonomy" id="307492"/>
    <lineage>
        <taxon>Eukaryota</taxon>
        <taxon>Metazoa</taxon>
        <taxon>Ecdysozoa</taxon>
        <taxon>Arthropoda</taxon>
        <taxon>Hexapoda</taxon>
        <taxon>Insecta</taxon>
        <taxon>Pterygota</taxon>
        <taxon>Neoptera</taxon>
        <taxon>Paraneoptera</taxon>
        <taxon>Hemiptera</taxon>
        <taxon>Sternorrhyncha</taxon>
        <taxon>Aphidomorpha</taxon>
        <taxon>Aphidoidea</taxon>
        <taxon>Aphididae</taxon>
        <taxon>Aphidini</taxon>
        <taxon>Aphis</taxon>
        <taxon>Aphis</taxon>
    </lineage>
</organism>
<proteinExistence type="predicted"/>
<dbReference type="Gene3D" id="2.30.39.10">
    <property type="entry name" value="Alpha-1-antitrypsin, domain 1"/>
    <property type="match status" value="1"/>
</dbReference>
<dbReference type="InterPro" id="IPR023795">
    <property type="entry name" value="Serpin_CS"/>
</dbReference>
<evidence type="ECO:0000259" key="2">
    <source>
        <dbReference type="Pfam" id="PF00079"/>
    </source>
</evidence>
<dbReference type="SUPFAM" id="SSF56574">
    <property type="entry name" value="Serpins"/>
    <property type="match status" value="1"/>
</dbReference>
<protein>
    <submittedName>
        <fullName evidence="3">Serpin B4-like isoform X6</fullName>
    </submittedName>
</protein>
<keyword evidence="4" id="KW-1185">Reference proteome</keyword>
<comment type="caution">
    <text evidence="3">The sequence shown here is derived from an EMBL/GenBank/DDBJ whole genome shotgun (WGS) entry which is preliminary data.</text>
</comment>
<feature type="transmembrane region" description="Helical" evidence="1">
    <location>
        <begin position="53"/>
        <end position="72"/>
    </location>
</feature>
<dbReference type="EMBL" id="VUJU01000001">
    <property type="protein sequence ID" value="KAF0774199.1"/>
    <property type="molecule type" value="Genomic_DNA"/>
</dbReference>
<gene>
    <name evidence="3" type="ORF">FWK35_00000261</name>
</gene>
<evidence type="ECO:0000313" key="3">
    <source>
        <dbReference type="EMBL" id="KAF0774199.1"/>
    </source>
</evidence>
<name>A0A6G0ZRL1_APHCR</name>
<dbReference type="InterPro" id="IPR042185">
    <property type="entry name" value="Serpin_sf_2"/>
</dbReference>
<dbReference type="PROSITE" id="PS00284">
    <property type="entry name" value="SERPIN"/>
    <property type="match status" value="1"/>
</dbReference>
<keyword evidence="1" id="KW-0812">Transmembrane</keyword>
<keyword evidence="1" id="KW-1133">Transmembrane helix</keyword>
<feature type="transmembrane region" description="Helical" evidence="1">
    <location>
        <begin position="6"/>
        <end position="24"/>
    </location>
</feature>
<evidence type="ECO:0000313" key="4">
    <source>
        <dbReference type="Proteomes" id="UP000478052"/>
    </source>
</evidence>
<accession>A0A6G0ZRL1</accession>
<dbReference type="InterPro" id="IPR023796">
    <property type="entry name" value="Serpin_dom"/>
</dbReference>
<dbReference type="AlphaFoldDB" id="A0A6G0ZRL1"/>
<reference evidence="3 4" key="1">
    <citation type="submission" date="2019-08" db="EMBL/GenBank/DDBJ databases">
        <title>Whole genome of Aphis craccivora.</title>
        <authorList>
            <person name="Voronova N.V."/>
            <person name="Shulinski R.S."/>
            <person name="Bandarenka Y.V."/>
            <person name="Zhorov D.G."/>
            <person name="Warner D."/>
        </authorList>
    </citation>
    <scope>NUCLEOTIDE SEQUENCE [LARGE SCALE GENOMIC DNA]</scope>
    <source>
        <strain evidence="3">180601</strain>
        <tissue evidence="3">Whole Body</tissue>
    </source>
</reference>
<dbReference type="Pfam" id="PF00079">
    <property type="entry name" value="Serpin"/>
    <property type="match status" value="1"/>
</dbReference>